<gene>
    <name evidence="5" type="ORF">GCM10010339_78150</name>
</gene>
<proteinExistence type="predicted"/>
<dbReference type="Pfam" id="PF13243">
    <property type="entry name" value="SQHop_cyclase_C"/>
    <property type="match status" value="1"/>
</dbReference>
<accession>A0A919D7F1</accession>
<name>A0A919D7F1_9ACTN</name>
<reference evidence="5" key="1">
    <citation type="journal article" date="2014" name="Int. J. Syst. Evol. Microbiol.">
        <title>Complete genome sequence of Corynebacterium casei LMG S-19264T (=DSM 44701T), isolated from a smear-ripened cheese.</title>
        <authorList>
            <consortium name="US DOE Joint Genome Institute (JGI-PGF)"/>
            <person name="Walter F."/>
            <person name="Albersmeier A."/>
            <person name="Kalinowski J."/>
            <person name="Ruckert C."/>
        </authorList>
    </citation>
    <scope>NUCLEOTIDE SEQUENCE</scope>
    <source>
        <strain evidence="5">JCM 4714</strain>
    </source>
</reference>
<dbReference type="SUPFAM" id="SSF48239">
    <property type="entry name" value="Terpenoid cyclases/Protein prenyltransferases"/>
    <property type="match status" value="2"/>
</dbReference>
<organism evidence="5 6">
    <name type="scientific">Streptomyces alanosinicus</name>
    <dbReference type="NCBI Taxonomy" id="68171"/>
    <lineage>
        <taxon>Bacteria</taxon>
        <taxon>Bacillati</taxon>
        <taxon>Actinomycetota</taxon>
        <taxon>Actinomycetes</taxon>
        <taxon>Kitasatosporales</taxon>
        <taxon>Streptomycetaceae</taxon>
        <taxon>Streptomyces</taxon>
    </lineage>
</organism>
<dbReference type="RefSeq" id="WP_189958347.1">
    <property type="nucleotide sequence ID" value="NZ_BMVG01000037.1"/>
</dbReference>
<comment type="caution">
    <text evidence="5">The sequence shown here is derived from an EMBL/GenBank/DDBJ whole genome shotgun (WGS) entry which is preliminary data.</text>
</comment>
<feature type="domain" description="Squalene cyclase C-terminal" evidence="3">
    <location>
        <begin position="332"/>
        <end position="497"/>
    </location>
</feature>
<reference evidence="5" key="2">
    <citation type="submission" date="2020-09" db="EMBL/GenBank/DDBJ databases">
        <authorList>
            <person name="Sun Q."/>
            <person name="Ohkuma M."/>
        </authorList>
    </citation>
    <scope>NUCLEOTIDE SEQUENCE</scope>
    <source>
        <strain evidence="5">JCM 4714</strain>
    </source>
</reference>
<dbReference type="InterPro" id="IPR032696">
    <property type="entry name" value="SQ_cyclase_C"/>
</dbReference>
<dbReference type="Gene3D" id="1.50.10.20">
    <property type="match status" value="3"/>
</dbReference>
<dbReference type="EMBL" id="BMVG01000037">
    <property type="protein sequence ID" value="GHE12920.1"/>
    <property type="molecule type" value="Genomic_DNA"/>
</dbReference>
<evidence type="ECO:0000313" key="6">
    <source>
        <dbReference type="Proteomes" id="UP000655443"/>
    </source>
</evidence>
<dbReference type="Proteomes" id="UP000655443">
    <property type="component" value="Unassembled WGS sequence"/>
</dbReference>
<comment type="pathway">
    <text evidence="1">Secondary metabolite biosynthesis.</text>
</comment>
<evidence type="ECO:0000313" key="5">
    <source>
        <dbReference type="EMBL" id="GHE12920.1"/>
    </source>
</evidence>
<evidence type="ECO:0000256" key="2">
    <source>
        <dbReference type="ARBA" id="ARBA00022723"/>
    </source>
</evidence>
<sequence length="520" mass="55477">MTSLTGKKLSEPSELMGRAHEALDAALDVVLRTQRADGSWAGTADPRIFDTAVVACALGPGTSPEREARTRAVAWLLDAEPQRHHRGVEDIERWLRQLLIVPHRCGTPPLPLNSRFVGRVVLLHALAVAANAPGGDAGALRSAIRRIRDDAGGRPLRQWLRVALRSAELLTRTSPAPAEQVTELAAEQRDDGSFCLMPSVTALAYLALRTTAPRHPSVRRSRGWLLATQHEDGTWRFAENDTWISALTVRSLRGIPAFDDHALPPATEYLVRAQSGDGGWSYKHGLESDCDTTGMALLALADTPAGRSVAAAAQDFARRVQLPEGSWRTWQSVDDPASLDVTAHMISGLDAAAPGHRIDTARARAWLAAQGRAPGGWVADWYCPSAYAVHEIAAALGRDHPVSCDAASRLATQQNSDGGWSTHPGGPSGAAATGLALSALAHPVSPLPEAAVMRALEYLVDRQRSDGTWPGLPFMSGPRPLLVHYPPDTHAFTVAGLSAACTRYGDGRVSPGLRTSGADA</sequence>
<dbReference type="AlphaFoldDB" id="A0A919D7F1"/>
<dbReference type="InterPro" id="IPR032697">
    <property type="entry name" value="SQ_cyclase_N"/>
</dbReference>
<evidence type="ECO:0008006" key="7">
    <source>
        <dbReference type="Google" id="ProtNLM"/>
    </source>
</evidence>
<dbReference type="InterPro" id="IPR008930">
    <property type="entry name" value="Terpenoid_cyclase/PrenylTrfase"/>
</dbReference>
<dbReference type="CDD" id="cd00688">
    <property type="entry name" value="ISOPREN_C2_like"/>
    <property type="match status" value="2"/>
</dbReference>
<evidence type="ECO:0000259" key="3">
    <source>
        <dbReference type="Pfam" id="PF13243"/>
    </source>
</evidence>
<feature type="domain" description="Squalene cyclase N-terminal" evidence="4">
    <location>
        <begin position="218"/>
        <end position="300"/>
    </location>
</feature>
<protein>
    <recommendedName>
        <fullName evidence="7">Prenyltransferase</fullName>
    </recommendedName>
</protein>
<dbReference type="GO" id="GO:0046872">
    <property type="term" value="F:metal ion binding"/>
    <property type="evidence" value="ECO:0007669"/>
    <property type="project" value="UniProtKB-KW"/>
</dbReference>
<evidence type="ECO:0000256" key="1">
    <source>
        <dbReference type="ARBA" id="ARBA00005179"/>
    </source>
</evidence>
<dbReference type="Pfam" id="PF13249">
    <property type="entry name" value="SQHop_cyclase_N"/>
    <property type="match status" value="1"/>
</dbReference>
<keyword evidence="2" id="KW-0479">Metal-binding</keyword>
<evidence type="ECO:0000259" key="4">
    <source>
        <dbReference type="Pfam" id="PF13249"/>
    </source>
</evidence>
<keyword evidence="6" id="KW-1185">Reference proteome</keyword>